<reference evidence="6" key="1">
    <citation type="journal article" date="2021" name="PeerJ">
        <title>Extensive microbial diversity within the chicken gut microbiome revealed by metagenomics and culture.</title>
        <authorList>
            <person name="Gilroy R."/>
            <person name="Ravi A."/>
            <person name="Getino M."/>
            <person name="Pursley I."/>
            <person name="Horton D.L."/>
            <person name="Alikhan N.F."/>
            <person name="Baker D."/>
            <person name="Gharbi K."/>
            <person name="Hall N."/>
            <person name="Watson M."/>
            <person name="Adriaenssens E.M."/>
            <person name="Foster-Nyarko E."/>
            <person name="Jarju S."/>
            <person name="Secka A."/>
            <person name="Antonio M."/>
            <person name="Oren A."/>
            <person name="Chaudhuri R.R."/>
            <person name="La Ragione R."/>
            <person name="Hildebrand F."/>
            <person name="Pallen M.J."/>
        </authorList>
    </citation>
    <scope>NUCLEOTIDE SEQUENCE</scope>
    <source>
        <strain evidence="6">23274</strain>
    </source>
</reference>
<accession>A0A9D1UZ69</accession>
<dbReference type="PROSITE" id="PS00622">
    <property type="entry name" value="HTH_LUXR_1"/>
    <property type="match status" value="1"/>
</dbReference>
<dbReference type="PANTHER" id="PTHR43133">
    <property type="entry name" value="RNA POLYMERASE ECF-TYPE SIGMA FACTO"/>
    <property type="match status" value="1"/>
</dbReference>
<keyword evidence="2" id="KW-0805">Transcription regulation</keyword>
<dbReference type="InterPro" id="IPR007627">
    <property type="entry name" value="RNA_pol_sigma70_r2"/>
</dbReference>
<dbReference type="GO" id="GO:0003677">
    <property type="term" value="F:DNA binding"/>
    <property type="evidence" value="ECO:0007669"/>
    <property type="project" value="InterPro"/>
</dbReference>
<name>A0A9D1UZ69_9BACT</name>
<evidence type="ECO:0000256" key="3">
    <source>
        <dbReference type="ARBA" id="ARBA00023082"/>
    </source>
</evidence>
<keyword evidence="4" id="KW-0804">Transcription</keyword>
<dbReference type="GO" id="GO:0016987">
    <property type="term" value="F:sigma factor activity"/>
    <property type="evidence" value="ECO:0007669"/>
    <property type="project" value="UniProtKB-KW"/>
</dbReference>
<dbReference type="InterPro" id="IPR013324">
    <property type="entry name" value="RNA_pol_sigma_r3/r4-like"/>
</dbReference>
<dbReference type="InterPro" id="IPR000792">
    <property type="entry name" value="Tscrpt_reg_LuxR_C"/>
</dbReference>
<dbReference type="CDD" id="cd06171">
    <property type="entry name" value="Sigma70_r4"/>
    <property type="match status" value="1"/>
</dbReference>
<gene>
    <name evidence="6" type="ORF">H9863_03595</name>
</gene>
<dbReference type="InterPro" id="IPR036388">
    <property type="entry name" value="WH-like_DNA-bd_sf"/>
</dbReference>
<evidence type="ECO:0000256" key="1">
    <source>
        <dbReference type="ARBA" id="ARBA00010641"/>
    </source>
</evidence>
<dbReference type="PANTHER" id="PTHR43133:SF46">
    <property type="entry name" value="RNA POLYMERASE SIGMA-70 FACTOR ECF SUBFAMILY"/>
    <property type="match status" value="1"/>
</dbReference>
<comment type="similarity">
    <text evidence="1">Belongs to the sigma-70 factor family. ECF subfamily.</text>
</comment>
<evidence type="ECO:0000313" key="6">
    <source>
        <dbReference type="EMBL" id="HIX03186.1"/>
    </source>
</evidence>
<dbReference type="Pfam" id="PF08281">
    <property type="entry name" value="Sigma70_r4_2"/>
    <property type="match status" value="1"/>
</dbReference>
<dbReference type="Pfam" id="PF04542">
    <property type="entry name" value="Sigma70_r2"/>
    <property type="match status" value="1"/>
</dbReference>
<dbReference type="InterPro" id="IPR014284">
    <property type="entry name" value="RNA_pol_sigma-70_dom"/>
</dbReference>
<evidence type="ECO:0000256" key="2">
    <source>
        <dbReference type="ARBA" id="ARBA00023015"/>
    </source>
</evidence>
<dbReference type="Proteomes" id="UP000824202">
    <property type="component" value="Unassembled WGS sequence"/>
</dbReference>
<dbReference type="InterPro" id="IPR013325">
    <property type="entry name" value="RNA_pol_sigma_r2"/>
</dbReference>
<dbReference type="EMBL" id="DXFT01000072">
    <property type="protein sequence ID" value="HIX03186.1"/>
    <property type="molecule type" value="Genomic_DNA"/>
</dbReference>
<keyword evidence="3" id="KW-0731">Sigma factor</keyword>
<feature type="domain" description="HTH luxR-type" evidence="5">
    <location>
        <begin position="161"/>
        <end position="188"/>
    </location>
</feature>
<dbReference type="Gene3D" id="1.10.10.10">
    <property type="entry name" value="Winged helix-like DNA-binding domain superfamily/Winged helix DNA-binding domain"/>
    <property type="match status" value="1"/>
</dbReference>
<dbReference type="InterPro" id="IPR039425">
    <property type="entry name" value="RNA_pol_sigma-70-like"/>
</dbReference>
<dbReference type="GO" id="GO:0006352">
    <property type="term" value="P:DNA-templated transcription initiation"/>
    <property type="evidence" value="ECO:0007669"/>
    <property type="project" value="InterPro"/>
</dbReference>
<proteinExistence type="inferred from homology"/>
<sequence length="210" mass="24124">MNPLKTGVCDMDGVKVPEEKKGGVVSDWKDEAAFEKLFREWYAPLCGYAESLLHDRDASEDAVQGVFCTLWEKRTVLRVEESVKSYLYRAVYNAAINMLEHEKVKAAFARFLHEREEAGENNTEHYFSEEARTAVVAEINRAIDALPGQCREILLLSRFLGKKSAEIAEMLHISVRTVEAQLYRAMKRLKQDLAHLRNQEVLLFLAWTSR</sequence>
<dbReference type="NCBIfam" id="TIGR02937">
    <property type="entry name" value="sigma70-ECF"/>
    <property type="match status" value="1"/>
</dbReference>
<dbReference type="SUPFAM" id="SSF88659">
    <property type="entry name" value="Sigma3 and sigma4 domains of RNA polymerase sigma factors"/>
    <property type="match status" value="1"/>
</dbReference>
<dbReference type="InterPro" id="IPR014327">
    <property type="entry name" value="RNA_pol_sigma70_bacteroid"/>
</dbReference>
<dbReference type="AlphaFoldDB" id="A0A9D1UZ69"/>
<protein>
    <submittedName>
        <fullName evidence="6">RNA polymerase sigma-70 factor</fullName>
    </submittedName>
</protein>
<dbReference type="Gene3D" id="1.10.1740.10">
    <property type="match status" value="1"/>
</dbReference>
<evidence type="ECO:0000259" key="5">
    <source>
        <dbReference type="PROSITE" id="PS00622"/>
    </source>
</evidence>
<evidence type="ECO:0000313" key="7">
    <source>
        <dbReference type="Proteomes" id="UP000824202"/>
    </source>
</evidence>
<organism evidence="6 7">
    <name type="scientific">Candidatus Odoribacter faecigallinarum</name>
    <dbReference type="NCBI Taxonomy" id="2838706"/>
    <lineage>
        <taxon>Bacteria</taxon>
        <taxon>Pseudomonadati</taxon>
        <taxon>Bacteroidota</taxon>
        <taxon>Bacteroidia</taxon>
        <taxon>Bacteroidales</taxon>
        <taxon>Odoribacteraceae</taxon>
        <taxon>Odoribacter</taxon>
    </lineage>
</organism>
<evidence type="ECO:0000256" key="4">
    <source>
        <dbReference type="ARBA" id="ARBA00023163"/>
    </source>
</evidence>
<dbReference type="NCBIfam" id="TIGR02985">
    <property type="entry name" value="Sig70_bacteroi1"/>
    <property type="match status" value="1"/>
</dbReference>
<dbReference type="InterPro" id="IPR013249">
    <property type="entry name" value="RNA_pol_sigma70_r4_t2"/>
</dbReference>
<comment type="caution">
    <text evidence="6">The sequence shown here is derived from an EMBL/GenBank/DDBJ whole genome shotgun (WGS) entry which is preliminary data.</text>
</comment>
<dbReference type="SUPFAM" id="SSF88946">
    <property type="entry name" value="Sigma2 domain of RNA polymerase sigma factors"/>
    <property type="match status" value="1"/>
</dbReference>
<reference evidence="6" key="2">
    <citation type="submission" date="2021-04" db="EMBL/GenBank/DDBJ databases">
        <authorList>
            <person name="Gilroy R."/>
        </authorList>
    </citation>
    <scope>NUCLEOTIDE SEQUENCE</scope>
    <source>
        <strain evidence="6">23274</strain>
    </source>
</reference>